<feature type="binding site" evidence="11">
    <location>
        <position position="153"/>
    </location>
    <ligand>
        <name>Zn(2+)</name>
        <dbReference type="ChEBI" id="CHEBI:29105"/>
    </ligand>
</feature>
<sequence length="195" mass="21841">MIFSEENYETHRRGRIEVICGSMFSGKTEELIRRLKRAKIARQQVEIFKPAIDVRYSEEDIVSHDSNSIASTPVDSSGSILLLSSGVDVVGIDEAQFFDDGIIDICNQLADQGTRVIVAGLDMDFKKEPFGPMPKLLSIADEVTKVHAICVECGHLANYSHRLVDNDKRVLLGEKGEYQPLCRSCYNKKHEAHKS</sequence>
<keyword evidence="5 11" id="KW-0808">Transferase</keyword>
<keyword evidence="9 11" id="KW-0862">Zinc</keyword>
<keyword evidence="7 11" id="KW-0547">Nucleotide-binding</keyword>
<evidence type="ECO:0000256" key="9">
    <source>
        <dbReference type="ARBA" id="ARBA00022833"/>
    </source>
</evidence>
<feature type="binding site" evidence="13">
    <location>
        <position position="178"/>
    </location>
    <ligand>
        <name>substrate</name>
    </ligand>
</feature>
<comment type="subcellular location">
    <subcellularLocation>
        <location evidence="11">Cytoplasm</location>
    </subcellularLocation>
</comment>
<dbReference type="HAMAP" id="MF_00124">
    <property type="entry name" value="Thymidine_kinase"/>
    <property type="match status" value="1"/>
</dbReference>
<dbReference type="SUPFAM" id="SSF57716">
    <property type="entry name" value="Glucocorticoid receptor-like (DNA-binding domain)"/>
    <property type="match status" value="1"/>
</dbReference>
<gene>
    <name evidence="11 16" type="primary">tdk</name>
    <name evidence="16" type="ORF">Cop2CBH44_31770</name>
</gene>
<evidence type="ECO:0000256" key="13">
    <source>
        <dbReference type="PIRSR" id="PIRSR035805-2"/>
    </source>
</evidence>
<dbReference type="EC" id="2.7.1.21" evidence="2 11"/>
<feature type="binding site" evidence="11">
    <location>
        <position position="182"/>
    </location>
    <ligand>
        <name>Zn(2+)</name>
        <dbReference type="ChEBI" id="CHEBI:29105"/>
    </ligand>
</feature>
<keyword evidence="6 11" id="KW-0479">Metal-binding</keyword>
<dbReference type="InterPro" id="IPR001267">
    <property type="entry name" value="Thymidine_kinase"/>
</dbReference>
<dbReference type="GO" id="GO:0046104">
    <property type="term" value="P:thymidine metabolic process"/>
    <property type="evidence" value="ECO:0007669"/>
    <property type="project" value="TreeGrafter"/>
</dbReference>
<dbReference type="KEGG" id="copr:Cop2CBH44_31770"/>
<organism evidence="16 17">
    <name type="scientific">Coprobacter secundus subsp. similis</name>
    <dbReference type="NCBI Taxonomy" id="2751153"/>
    <lineage>
        <taxon>Bacteria</taxon>
        <taxon>Pseudomonadati</taxon>
        <taxon>Bacteroidota</taxon>
        <taxon>Bacteroidia</taxon>
        <taxon>Bacteroidales</taxon>
        <taxon>Barnesiellaceae</taxon>
        <taxon>Coprobacter</taxon>
    </lineage>
</organism>
<dbReference type="PANTHER" id="PTHR11441:SF0">
    <property type="entry name" value="THYMIDINE KINASE, CYTOSOLIC"/>
    <property type="match status" value="1"/>
</dbReference>
<evidence type="ECO:0000256" key="10">
    <source>
        <dbReference type="ARBA" id="ARBA00022840"/>
    </source>
</evidence>
<dbReference type="Proteomes" id="UP000594042">
    <property type="component" value="Chromosome"/>
</dbReference>
<dbReference type="RefSeq" id="WP_021929326.1">
    <property type="nucleotide sequence ID" value="NZ_AP023322.1"/>
</dbReference>
<evidence type="ECO:0000256" key="8">
    <source>
        <dbReference type="ARBA" id="ARBA00022777"/>
    </source>
</evidence>
<feature type="binding site" evidence="11">
    <location>
        <position position="150"/>
    </location>
    <ligand>
        <name>Zn(2+)</name>
        <dbReference type="ChEBI" id="CHEBI:29105"/>
    </ligand>
</feature>
<evidence type="ECO:0000256" key="6">
    <source>
        <dbReference type="ARBA" id="ARBA00022723"/>
    </source>
</evidence>
<accession>A0A7G1I2B4</accession>
<dbReference type="EMBL" id="AP023322">
    <property type="protein sequence ID" value="BCI64824.1"/>
    <property type="molecule type" value="Genomic_DNA"/>
</dbReference>
<evidence type="ECO:0000256" key="3">
    <source>
        <dbReference type="ARBA" id="ARBA00022490"/>
    </source>
</evidence>
<feature type="binding site" evidence="13">
    <location>
        <begin position="170"/>
        <end position="173"/>
    </location>
    <ligand>
        <name>substrate</name>
    </ligand>
</feature>
<evidence type="ECO:0000256" key="7">
    <source>
        <dbReference type="ARBA" id="ARBA00022741"/>
    </source>
</evidence>
<evidence type="ECO:0000256" key="4">
    <source>
        <dbReference type="ARBA" id="ARBA00022634"/>
    </source>
</evidence>
<dbReference type="PANTHER" id="PTHR11441">
    <property type="entry name" value="THYMIDINE KINASE"/>
    <property type="match status" value="1"/>
</dbReference>
<protein>
    <recommendedName>
        <fullName evidence="2 11">Thymidine kinase</fullName>
        <ecNumber evidence="2 11">2.7.1.21</ecNumber>
    </recommendedName>
</protein>
<keyword evidence="8 11" id="KW-0418">Kinase</keyword>
<reference evidence="17" key="1">
    <citation type="submission" date="2020-07" db="EMBL/GenBank/DDBJ databases">
        <title>Complete genome sequencing of Coprobacter sp. strain 2CBH44.</title>
        <authorList>
            <person name="Sakamoto M."/>
            <person name="Murakami T."/>
            <person name="Mori H."/>
        </authorList>
    </citation>
    <scope>NUCLEOTIDE SEQUENCE [LARGE SCALE GENOMIC DNA]</scope>
    <source>
        <strain evidence="17">2CBH44</strain>
    </source>
</reference>
<dbReference type="GO" id="GO:0005829">
    <property type="term" value="C:cytosol"/>
    <property type="evidence" value="ECO:0007669"/>
    <property type="project" value="TreeGrafter"/>
</dbReference>
<dbReference type="NCBIfam" id="NF003296">
    <property type="entry name" value="PRK04296.1-1"/>
    <property type="match status" value="1"/>
</dbReference>
<feature type="binding site" evidence="11">
    <location>
        <begin position="21"/>
        <end position="28"/>
    </location>
    <ligand>
        <name>ATP</name>
        <dbReference type="ChEBI" id="CHEBI:30616"/>
    </ligand>
</feature>
<evidence type="ECO:0000256" key="12">
    <source>
        <dbReference type="PIRSR" id="PIRSR035805-1"/>
    </source>
</evidence>
<feature type="binding site" evidence="11">
    <location>
        <position position="185"/>
    </location>
    <ligand>
        <name>Zn(2+)</name>
        <dbReference type="ChEBI" id="CHEBI:29105"/>
    </ligand>
</feature>
<dbReference type="Gene3D" id="3.30.60.20">
    <property type="match status" value="1"/>
</dbReference>
<dbReference type="InterPro" id="IPR027417">
    <property type="entry name" value="P-loop_NTPase"/>
</dbReference>
<dbReference type="Gene3D" id="3.40.50.300">
    <property type="entry name" value="P-loop containing nucleotide triphosphate hydrolases"/>
    <property type="match status" value="1"/>
</dbReference>
<comment type="catalytic activity">
    <reaction evidence="11 14">
        <text>thymidine + ATP = dTMP + ADP + H(+)</text>
        <dbReference type="Rhea" id="RHEA:19129"/>
        <dbReference type="ChEBI" id="CHEBI:15378"/>
        <dbReference type="ChEBI" id="CHEBI:17748"/>
        <dbReference type="ChEBI" id="CHEBI:30616"/>
        <dbReference type="ChEBI" id="CHEBI:63528"/>
        <dbReference type="ChEBI" id="CHEBI:456216"/>
        <dbReference type="EC" id="2.7.1.21"/>
    </reaction>
</comment>
<keyword evidence="17" id="KW-1185">Reference proteome</keyword>
<dbReference type="GO" id="GO:0071897">
    <property type="term" value="P:DNA biosynthetic process"/>
    <property type="evidence" value="ECO:0007669"/>
    <property type="project" value="UniProtKB-KW"/>
</dbReference>
<keyword evidence="10 11" id="KW-0067">ATP-binding</keyword>
<name>A0A7G1I2B4_9BACT</name>
<keyword evidence="3 11" id="KW-0963">Cytoplasm</keyword>
<dbReference type="FunFam" id="3.40.50.300:FF:000384">
    <property type="entry name" value="Thymidine kinase"/>
    <property type="match status" value="1"/>
</dbReference>
<comment type="similarity">
    <text evidence="1 11 15">Belongs to the thymidine kinase family.</text>
</comment>
<dbReference type="AlphaFoldDB" id="A0A7G1I2B4"/>
<evidence type="ECO:0000256" key="14">
    <source>
        <dbReference type="RuleBase" id="RU000544"/>
    </source>
</evidence>
<dbReference type="PIRSF" id="PIRSF035805">
    <property type="entry name" value="TK_cell"/>
    <property type="match status" value="1"/>
</dbReference>
<dbReference type="FunFam" id="3.30.60.20:FF:000048">
    <property type="entry name" value="Thymidine kinase"/>
    <property type="match status" value="1"/>
</dbReference>
<evidence type="ECO:0000256" key="15">
    <source>
        <dbReference type="RuleBase" id="RU004165"/>
    </source>
</evidence>
<feature type="binding site" evidence="11">
    <location>
        <begin position="93"/>
        <end position="96"/>
    </location>
    <ligand>
        <name>ATP</name>
        <dbReference type="ChEBI" id="CHEBI:30616"/>
    </ligand>
</feature>
<proteinExistence type="inferred from homology"/>
<dbReference type="Pfam" id="PF00265">
    <property type="entry name" value="TK"/>
    <property type="match status" value="1"/>
</dbReference>
<evidence type="ECO:0000256" key="5">
    <source>
        <dbReference type="ARBA" id="ARBA00022679"/>
    </source>
</evidence>
<evidence type="ECO:0000256" key="2">
    <source>
        <dbReference type="ARBA" id="ARBA00012118"/>
    </source>
</evidence>
<dbReference type="GO" id="GO:0004797">
    <property type="term" value="F:thymidine kinase activity"/>
    <property type="evidence" value="ECO:0007669"/>
    <property type="project" value="UniProtKB-UniRule"/>
</dbReference>
<evidence type="ECO:0000313" key="17">
    <source>
        <dbReference type="Proteomes" id="UP000594042"/>
    </source>
</evidence>
<feature type="active site" description="Proton acceptor" evidence="11 12">
    <location>
        <position position="94"/>
    </location>
</feature>
<evidence type="ECO:0000256" key="1">
    <source>
        <dbReference type="ARBA" id="ARBA00007587"/>
    </source>
</evidence>
<evidence type="ECO:0000256" key="11">
    <source>
        <dbReference type="HAMAP-Rule" id="MF_00124"/>
    </source>
</evidence>
<dbReference type="SUPFAM" id="SSF52540">
    <property type="entry name" value="P-loop containing nucleoside triphosphate hydrolases"/>
    <property type="match status" value="1"/>
</dbReference>
<dbReference type="GO" id="GO:0008270">
    <property type="term" value="F:zinc ion binding"/>
    <property type="evidence" value="ECO:0007669"/>
    <property type="project" value="UniProtKB-UniRule"/>
</dbReference>
<evidence type="ECO:0000313" key="16">
    <source>
        <dbReference type="EMBL" id="BCI64824.1"/>
    </source>
</evidence>
<comment type="subunit">
    <text evidence="11">Homotetramer.</text>
</comment>
<keyword evidence="4 11" id="KW-0237">DNA synthesis</keyword>
<dbReference type="GO" id="GO:0005524">
    <property type="term" value="F:ATP binding"/>
    <property type="evidence" value="ECO:0007669"/>
    <property type="project" value="UniProtKB-UniRule"/>
</dbReference>